<dbReference type="PANTHER" id="PTHR10534:SF2">
    <property type="entry name" value="PYRIDOXAL KINASE"/>
    <property type="match status" value="1"/>
</dbReference>
<dbReference type="Proteomes" id="UP001500051">
    <property type="component" value="Unassembled WGS sequence"/>
</dbReference>
<dbReference type="PANTHER" id="PTHR10534">
    <property type="entry name" value="PYRIDOXAL KINASE"/>
    <property type="match status" value="1"/>
</dbReference>
<keyword evidence="5" id="KW-0067">ATP-binding</keyword>
<evidence type="ECO:0000256" key="2">
    <source>
        <dbReference type="ARBA" id="ARBA00022679"/>
    </source>
</evidence>
<dbReference type="EMBL" id="BAAAYX010000020">
    <property type="protein sequence ID" value="GAA3716629.1"/>
    <property type="molecule type" value="Genomic_DNA"/>
</dbReference>
<keyword evidence="4 7" id="KW-0418">Kinase</keyword>
<dbReference type="EC" id="2.7.1.35" evidence="1"/>
<sequence>MTTILSIQSSVAYGHVGNSAATFPLMRMGVEVYPVLTVHFSNHTGYGQWRGPLLSAADVTEVITGIDERGALDRVEAVLSGYQGGEDVGAAILDAVALVKTRNPAAVYCCDPVMGDVGRGFFVRPGIPELMRDTVVPAAQIITPNQFELEYLTGRSTGTLAEVLAAADTARALGPETVLVTSVVHDQAAEGTIDMLAVTGEGAWSVTTPLLPRTFTGAGDLTAATFLASLLATGSVETAVGRTAAVVYGVLKTTVESGLSELQLVAAQDEIASPTTTFEVRRLR</sequence>
<organism evidence="7 8">
    <name type="scientific">Microlunatus aurantiacus</name>
    <dbReference type="NCBI Taxonomy" id="446786"/>
    <lineage>
        <taxon>Bacteria</taxon>
        <taxon>Bacillati</taxon>
        <taxon>Actinomycetota</taxon>
        <taxon>Actinomycetes</taxon>
        <taxon>Propionibacteriales</taxon>
        <taxon>Propionibacteriaceae</taxon>
        <taxon>Microlunatus</taxon>
    </lineage>
</organism>
<dbReference type="NCBIfam" id="TIGR00687">
    <property type="entry name" value="pyridox_kin"/>
    <property type="match status" value="1"/>
</dbReference>
<evidence type="ECO:0000256" key="4">
    <source>
        <dbReference type="ARBA" id="ARBA00022777"/>
    </source>
</evidence>
<feature type="domain" description="Pyridoxamine kinase/Phosphomethylpyrimidine kinase" evidence="6">
    <location>
        <begin position="91"/>
        <end position="258"/>
    </location>
</feature>
<dbReference type="GO" id="GO:0016301">
    <property type="term" value="F:kinase activity"/>
    <property type="evidence" value="ECO:0007669"/>
    <property type="project" value="UniProtKB-KW"/>
</dbReference>
<dbReference type="InterPro" id="IPR004625">
    <property type="entry name" value="PyrdxlKinase"/>
</dbReference>
<name>A0ABP7ECJ5_9ACTN</name>
<protein>
    <recommendedName>
        <fullName evidence="1">pyridoxal kinase</fullName>
        <ecNumber evidence="1">2.7.1.35</ecNumber>
    </recommendedName>
</protein>
<dbReference type="Gene3D" id="3.40.1190.20">
    <property type="match status" value="1"/>
</dbReference>
<keyword evidence="8" id="KW-1185">Reference proteome</keyword>
<dbReference type="SUPFAM" id="SSF53613">
    <property type="entry name" value="Ribokinase-like"/>
    <property type="match status" value="1"/>
</dbReference>
<keyword evidence="3" id="KW-0547">Nucleotide-binding</keyword>
<evidence type="ECO:0000259" key="6">
    <source>
        <dbReference type="Pfam" id="PF08543"/>
    </source>
</evidence>
<proteinExistence type="predicted"/>
<dbReference type="InterPro" id="IPR013749">
    <property type="entry name" value="PM/HMP-P_kinase-1"/>
</dbReference>
<accession>A0ABP7ECJ5</accession>
<evidence type="ECO:0000256" key="1">
    <source>
        <dbReference type="ARBA" id="ARBA00012104"/>
    </source>
</evidence>
<evidence type="ECO:0000313" key="7">
    <source>
        <dbReference type="EMBL" id="GAA3716629.1"/>
    </source>
</evidence>
<dbReference type="CDD" id="cd01173">
    <property type="entry name" value="pyridoxal_pyridoxamine_kinase"/>
    <property type="match status" value="1"/>
</dbReference>
<dbReference type="Pfam" id="PF08543">
    <property type="entry name" value="Phos_pyr_kin"/>
    <property type="match status" value="1"/>
</dbReference>
<evidence type="ECO:0000256" key="3">
    <source>
        <dbReference type="ARBA" id="ARBA00022741"/>
    </source>
</evidence>
<evidence type="ECO:0000313" key="8">
    <source>
        <dbReference type="Proteomes" id="UP001500051"/>
    </source>
</evidence>
<reference evidence="8" key="1">
    <citation type="journal article" date="2019" name="Int. J. Syst. Evol. Microbiol.">
        <title>The Global Catalogue of Microorganisms (GCM) 10K type strain sequencing project: providing services to taxonomists for standard genome sequencing and annotation.</title>
        <authorList>
            <consortium name="The Broad Institute Genomics Platform"/>
            <consortium name="The Broad Institute Genome Sequencing Center for Infectious Disease"/>
            <person name="Wu L."/>
            <person name="Ma J."/>
        </authorList>
    </citation>
    <scope>NUCLEOTIDE SEQUENCE [LARGE SCALE GENOMIC DNA]</scope>
    <source>
        <strain evidence="8">JCM 16548</strain>
    </source>
</reference>
<dbReference type="NCBIfam" id="NF004398">
    <property type="entry name" value="PRK05756.1"/>
    <property type="match status" value="1"/>
</dbReference>
<dbReference type="RefSeq" id="WP_344814268.1">
    <property type="nucleotide sequence ID" value="NZ_BAAAYX010000020.1"/>
</dbReference>
<evidence type="ECO:0000256" key="5">
    <source>
        <dbReference type="ARBA" id="ARBA00022840"/>
    </source>
</evidence>
<dbReference type="InterPro" id="IPR029056">
    <property type="entry name" value="Ribokinase-like"/>
</dbReference>
<gene>
    <name evidence="7" type="primary">pdxY</name>
    <name evidence="7" type="ORF">GCM10022204_40500</name>
</gene>
<keyword evidence="2" id="KW-0808">Transferase</keyword>
<comment type="caution">
    <text evidence="7">The sequence shown here is derived from an EMBL/GenBank/DDBJ whole genome shotgun (WGS) entry which is preliminary data.</text>
</comment>